<reference evidence="3" key="1">
    <citation type="submission" date="2022-07" db="EMBL/GenBank/DDBJ databases">
        <authorList>
            <person name="Macas J."/>
            <person name="Novak P."/>
            <person name="Neumann P."/>
        </authorList>
    </citation>
    <scope>NUCLEOTIDE SEQUENCE</scope>
</reference>
<dbReference type="Gene3D" id="3.60.10.10">
    <property type="entry name" value="Endonuclease/exonuclease/phosphatase"/>
    <property type="match status" value="1"/>
</dbReference>
<evidence type="ECO:0000256" key="1">
    <source>
        <dbReference type="SAM" id="Coils"/>
    </source>
</evidence>
<evidence type="ECO:0000259" key="2">
    <source>
        <dbReference type="Pfam" id="PF03372"/>
    </source>
</evidence>
<feature type="coiled-coil region" evidence="1">
    <location>
        <begin position="167"/>
        <end position="194"/>
    </location>
</feature>
<dbReference type="PANTHER" id="PTHR33710:SF13">
    <property type="entry name" value="ENDONUCLEASE_EXONUCLEASE_PHOSPHATASE FAMILY PROTEIN"/>
    <property type="match status" value="1"/>
</dbReference>
<accession>A0AAV0G4B4</accession>
<dbReference type="SUPFAM" id="SSF56219">
    <property type="entry name" value="DNase I-like"/>
    <property type="match status" value="1"/>
</dbReference>
<dbReference type="Pfam" id="PF03372">
    <property type="entry name" value="Exo_endo_phos"/>
    <property type="match status" value="1"/>
</dbReference>
<name>A0AAV0G4B4_9ASTE</name>
<keyword evidence="4" id="KW-1185">Reference proteome</keyword>
<evidence type="ECO:0000313" key="3">
    <source>
        <dbReference type="EMBL" id="CAH9142795.1"/>
    </source>
</evidence>
<evidence type="ECO:0000313" key="4">
    <source>
        <dbReference type="Proteomes" id="UP001152523"/>
    </source>
</evidence>
<dbReference type="InterPro" id="IPR036691">
    <property type="entry name" value="Endo/exonu/phosph_ase_sf"/>
</dbReference>
<proteinExistence type="predicted"/>
<comment type="caution">
    <text evidence="3">The sequence shown here is derived from an EMBL/GenBank/DDBJ whole genome shotgun (WGS) entry which is preliminary data.</text>
</comment>
<dbReference type="EMBL" id="CAMAPF010001044">
    <property type="protein sequence ID" value="CAH9142795.1"/>
    <property type="molecule type" value="Genomic_DNA"/>
</dbReference>
<dbReference type="Proteomes" id="UP001152523">
    <property type="component" value="Unassembled WGS sequence"/>
</dbReference>
<organism evidence="3 4">
    <name type="scientific">Cuscuta epithymum</name>
    <dbReference type="NCBI Taxonomy" id="186058"/>
    <lineage>
        <taxon>Eukaryota</taxon>
        <taxon>Viridiplantae</taxon>
        <taxon>Streptophyta</taxon>
        <taxon>Embryophyta</taxon>
        <taxon>Tracheophyta</taxon>
        <taxon>Spermatophyta</taxon>
        <taxon>Magnoliopsida</taxon>
        <taxon>eudicotyledons</taxon>
        <taxon>Gunneridae</taxon>
        <taxon>Pentapetalae</taxon>
        <taxon>asterids</taxon>
        <taxon>lamiids</taxon>
        <taxon>Solanales</taxon>
        <taxon>Convolvulaceae</taxon>
        <taxon>Cuscuteae</taxon>
        <taxon>Cuscuta</taxon>
        <taxon>Cuscuta subgen. Cuscuta</taxon>
    </lineage>
</organism>
<protein>
    <recommendedName>
        <fullName evidence="2">Endonuclease/exonuclease/phosphatase domain-containing protein</fullName>
    </recommendedName>
</protein>
<dbReference type="AlphaFoldDB" id="A0AAV0G4B4"/>
<dbReference type="GO" id="GO:0003824">
    <property type="term" value="F:catalytic activity"/>
    <property type="evidence" value="ECO:0007669"/>
    <property type="project" value="InterPro"/>
</dbReference>
<feature type="domain" description="Endonuclease/exonuclease/phosphatase" evidence="2">
    <location>
        <begin position="4"/>
        <end position="81"/>
    </location>
</feature>
<dbReference type="InterPro" id="IPR005135">
    <property type="entry name" value="Endo/exonuclease/phosphatase"/>
</dbReference>
<gene>
    <name evidence="3" type="ORF">CEPIT_LOCUS40178</name>
</gene>
<sequence length="208" mass="23770">MANKSPWFVGGDFNAIAGPGEHKGHSIPVLSSMNDFKDCLATSDLIDLPFHGTPFTWTGVRANGRVWRRLDRILFNNSFLSLYDSIQIQHLNKTSSDYSPILLHCKNQLVAGPKPFKFQNMWVSHPNFMQVVKEAWQSFPSSGGMRGLYNKLQSLKQILKSWNKISFGDIFQDIKKLEEEINEAEILFESNSSEANRENWSYKQALLL</sequence>
<keyword evidence="1" id="KW-0175">Coiled coil</keyword>
<dbReference type="PANTHER" id="PTHR33710">
    <property type="entry name" value="BNAC02G09200D PROTEIN"/>
    <property type="match status" value="1"/>
</dbReference>